<feature type="region of interest" description="Disordered" evidence="1">
    <location>
        <begin position="113"/>
        <end position="334"/>
    </location>
</feature>
<name>A0AA36MUP8_9DINO</name>
<feature type="compositionally biased region" description="Basic residues" evidence="1">
    <location>
        <begin position="137"/>
        <end position="149"/>
    </location>
</feature>
<dbReference type="EMBL" id="CAUJNA010000728">
    <property type="protein sequence ID" value="CAJ1380611.1"/>
    <property type="molecule type" value="Genomic_DNA"/>
</dbReference>
<evidence type="ECO:0000313" key="3">
    <source>
        <dbReference type="Proteomes" id="UP001178507"/>
    </source>
</evidence>
<keyword evidence="3" id="KW-1185">Reference proteome</keyword>
<feature type="compositionally biased region" description="Basic and acidic residues" evidence="1">
    <location>
        <begin position="282"/>
        <end position="310"/>
    </location>
</feature>
<feature type="compositionally biased region" description="Low complexity" evidence="1">
    <location>
        <begin position="41"/>
        <end position="52"/>
    </location>
</feature>
<proteinExistence type="predicted"/>
<feature type="region of interest" description="Disordered" evidence="1">
    <location>
        <begin position="1"/>
        <end position="96"/>
    </location>
</feature>
<evidence type="ECO:0000256" key="1">
    <source>
        <dbReference type="SAM" id="MobiDB-lite"/>
    </source>
</evidence>
<accession>A0AA36MUP8</accession>
<feature type="compositionally biased region" description="Basic residues" evidence="1">
    <location>
        <begin position="180"/>
        <end position="189"/>
    </location>
</feature>
<gene>
    <name evidence="2" type="ORF">EVOR1521_LOCUS8512</name>
</gene>
<evidence type="ECO:0000313" key="2">
    <source>
        <dbReference type="EMBL" id="CAJ1380611.1"/>
    </source>
</evidence>
<feature type="compositionally biased region" description="Basic and acidic residues" evidence="1">
    <location>
        <begin position="113"/>
        <end position="136"/>
    </location>
</feature>
<dbReference type="AlphaFoldDB" id="A0AA36MUP8"/>
<feature type="compositionally biased region" description="Basic and acidic residues" evidence="1">
    <location>
        <begin position="150"/>
        <end position="171"/>
    </location>
</feature>
<protein>
    <submittedName>
        <fullName evidence="2">Uncharacterized protein</fullName>
    </submittedName>
</protein>
<comment type="caution">
    <text evidence="2">The sequence shown here is derived from an EMBL/GenBank/DDBJ whole genome shotgun (WGS) entry which is preliminary data.</text>
</comment>
<feature type="compositionally biased region" description="Basic and acidic residues" evidence="1">
    <location>
        <begin position="205"/>
        <end position="261"/>
    </location>
</feature>
<dbReference type="Proteomes" id="UP001178507">
    <property type="component" value="Unassembled WGS sequence"/>
</dbReference>
<reference evidence="2" key="1">
    <citation type="submission" date="2023-08" db="EMBL/GenBank/DDBJ databases">
        <authorList>
            <person name="Chen Y."/>
            <person name="Shah S."/>
            <person name="Dougan E. K."/>
            <person name="Thang M."/>
            <person name="Chan C."/>
        </authorList>
    </citation>
    <scope>NUCLEOTIDE SEQUENCE</scope>
</reference>
<organism evidence="2 3">
    <name type="scientific">Effrenium voratum</name>
    <dbReference type="NCBI Taxonomy" id="2562239"/>
    <lineage>
        <taxon>Eukaryota</taxon>
        <taxon>Sar</taxon>
        <taxon>Alveolata</taxon>
        <taxon>Dinophyceae</taxon>
        <taxon>Suessiales</taxon>
        <taxon>Symbiodiniaceae</taxon>
        <taxon>Effrenium</taxon>
    </lineage>
</organism>
<sequence>MATAGEVKAGEVDELETTTAGEPSSAVETPTEKVEAEEPAVTEVVVTAGPAENAAGGAQVADGGNSTALPPIRPANHSPTGRQSLVPPKQARADARRRILAARLDLERRVAEATGARLERQKAQEAEARQRAEAAQRRARKRLAERKKSRSPEKALEEARLDLLDKSRSPSRDLPGLRPAKARVKQKIQRQREEQQARLQEIEEDRQRAEQRKREAAQALELHRQQAAKRAAERLRAEKESEARAKAEREQELQEARERQKQYKSPKSIAKLISNDAAPGAHLEERKRAAQREESHLRRERERARRHLDDGAALERPFGTPRLPSKTREEPFEEDEFMAKTVHALTDEDWKVNIKFS</sequence>